<proteinExistence type="inferred from homology"/>
<dbReference type="FunFam" id="3.20.20.70:FF:000024">
    <property type="entry name" value="Indole-3-glycerol phosphate synthase"/>
    <property type="match status" value="1"/>
</dbReference>
<evidence type="ECO:0000256" key="1">
    <source>
        <dbReference type="ARBA" id="ARBA00001633"/>
    </source>
</evidence>
<keyword evidence="7 9" id="KW-0057">Aromatic amino acid biosynthesis</keyword>
<dbReference type="EC" id="4.1.1.48" evidence="9"/>
<evidence type="ECO:0000256" key="7">
    <source>
        <dbReference type="ARBA" id="ARBA00023141"/>
    </source>
</evidence>
<sequence>MILDDIVAKKKEQIKIQKKLKPISELIYTFKNESRDFPAAINKDEISIIAEIKKASPSKGIIAADFNHKKIAESYEKIGIDAVSVLTERYFFQGENEYIDDVKNITTKPILRKDFIIDEYQIFESKALKADAVLFIVAILGNKIKKFYDLAKSLELYCIVEVHNETELNIALEADCAIIGINNRDLNNFNVDIKTTEKLISKINGNRLVVSESGIKTPEDIKYLRSLGVNAVLIGETFMRIIDDYNKLNDFIIKSKGEY</sequence>
<protein>
    <recommendedName>
        <fullName evidence="9">Indole-3-glycerol phosphate synthase</fullName>
        <shortName evidence="9">IGPS</shortName>
        <ecNumber evidence="9">4.1.1.48</ecNumber>
    </recommendedName>
</protein>
<evidence type="ECO:0000256" key="5">
    <source>
        <dbReference type="ARBA" id="ARBA00022793"/>
    </source>
</evidence>
<dbReference type="InterPro" id="IPR011060">
    <property type="entry name" value="RibuloseP-bd_barrel"/>
</dbReference>
<evidence type="ECO:0000256" key="4">
    <source>
        <dbReference type="ARBA" id="ARBA00022605"/>
    </source>
</evidence>
<dbReference type="PANTHER" id="PTHR22854">
    <property type="entry name" value="TRYPTOPHAN BIOSYNTHESIS PROTEIN"/>
    <property type="match status" value="1"/>
</dbReference>
<comment type="catalytic activity">
    <reaction evidence="1 9">
        <text>1-(2-carboxyphenylamino)-1-deoxy-D-ribulose 5-phosphate + H(+) = (1S,2R)-1-C-(indol-3-yl)glycerol 3-phosphate + CO2 + H2O</text>
        <dbReference type="Rhea" id="RHEA:23476"/>
        <dbReference type="ChEBI" id="CHEBI:15377"/>
        <dbReference type="ChEBI" id="CHEBI:15378"/>
        <dbReference type="ChEBI" id="CHEBI:16526"/>
        <dbReference type="ChEBI" id="CHEBI:58613"/>
        <dbReference type="ChEBI" id="CHEBI:58866"/>
        <dbReference type="EC" id="4.1.1.48"/>
    </reaction>
</comment>
<accession>A0A975AXC3</accession>
<evidence type="ECO:0000256" key="3">
    <source>
        <dbReference type="ARBA" id="ARBA00008737"/>
    </source>
</evidence>
<keyword evidence="12" id="KW-1185">Reference proteome</keyword>
<keyword evidence="8 9" id="KW-0456">Lyase</keyword>
<dbReference type="KEGG" id="aaut:ACETAC_05055"/>
<dbReference type="InterPro" id="IPR013785">
    <property type="entry name" value="Aldolase_TIM"/>
</dbReference>
<evidence type="ECO:0000256" key="6">
    <source>
        <dbReference type="ARBA" id="ARBA00022822"/>
    </source>
</evidence>
<evidence type="ECO:0000256" key="9">
    <source>
        <dbReference type="HAMAP-Rule" id="MF_00134"/>
    </source>
</evidence>
<dbReference type="InterPro" id="IPR001468">
    <property type="entry name" value="Indole-3-GlycerolPSynthase_CS"/>
</dbReference>
<dbReference type="GO" id="GO:0004640">
    <property type="term" value="F:phosphoribosylanthranilate isomerase activity"/>
    <property type="evidence" value="ECO:0007669"/>
    <property type="project" value="TreeGrafter"/>
</dbReference>
<keyword evidence="4 9" id="KW-0028">Amino-acid biosynthesis</keyword>
<dbReference type="InterPro" id="IPR045186">
    <property type="entry name" value="Indole-3-glycerol_P_synth"/>
</dbReference>
<dbReference type="GO" id="GO:0004425">
    <property type="term" value="F:indole-3-glycerol-phosphate synthase activity"/>
    <property type="evidence" value="ECO:0007669"/>
    <property type="project" value="UniProtKB-UniRule"/>
</dbReference>
<dbReference type="PANTHER" id="PTHR22854:SF2">
    <property type="entry name" value="INDOLE-3-GLYCEROL-PHOSPHATE SYNTHASE"/>
    <property type="match status" value="1"/>
</dbReference>
<gene>
    <name evidence="9 11" type="primary">trpC</name>
    <name evidence="11" type="ORF">ACETAC_05055</name>
</gene>
<dbReference type="HAMAP" id="MF_00134_B">
    <property type="entry name" value="IGPS_B"/>
    <property type="match status" value="1"/>
</dbReference>
<dbReference type="Pfam" id="PF00218">
    <property type="entry name" value="IGPS"/>
    <property type="match status" value="1"/>
</dbReference>
<comment type="similarity">
    <text evidence="3 9">Belongs to the TrpC family.</text>
</comment>
<evidence type="ECO:0000256" key="2">
    <source>
        <dbReference type="ARBA" id="ARBA00004696"/>
    </source>
</evidence>
<dbReference type="Gene3D" id="3.20.20.70">
    <property type="entry name" value="Aldolase class I"/>
    <property type="match status" value="1"/>
</dbReference>
<comment type="pathway">
    <text evidence="2 9">Amino-acid biosynthesis; L-tryptophan biosynthesis; L-tryptophan from chorismate: step 4/5.</text>
</comment>
<dbReference type="RefSeq" id="WP_284680958.1">
    <property type="nucleotide sequence ID" value="NZ_CP060096.1"/>
</dbReference>
<organism evidence="11 12">
    <name type="scientific">Aceticella autotrophica</name>
    <dbReference type="NCBI Taxonomy" id="2755338"/>
    <lineage>
        <taxon>Bacteria</taxon>
        <taxon>Bacillati</taxon>
        <taxon>Bacillota</taxon>
        <taxon>Clostridia</taxon>
        <taxon>Thermoanaerobacterales</taxon>
        <taxon>Thermoanaerobacteraceae</taxon>
        <taxon>Aceticella</taxon>
    </lineage>
</organism>
<evidence type="ECO:0000313" key="12">
    <source>
        <dbReference type="Proteomes" id="UP000671913"/>
    </source>
</evidence>
<keyword evidence="5 9" id="KW-0210">Decarboxylase</keyword>
<evidence type="ECO:0000313" key="11">
    <source>
        <dbReference type="EMBL" id="QSZ28217.1"/>
    </source>
</evidence>
<dbReference type="AlphaFoldDB" id="A0A975AXC3"/>
<evidence type="ECO:0000256" key="8">
    <source>
        <dbReference type="ARBA" id="ARBA00023239"/>
    </source>
</evidence>
<dbReference type="CDD" id="cd00331">
    <property type="entry name" value="IGPS"/>
    <property type="match status" value="1"/>
</dbReference>
<reference evidence="11" key="1">
    <citation type="submission" date="2020-08" db="EMBL/GenBank/DDBJ databases">
        <title>Genomic insights into the carbon and energy metabolism of the first obligate autotrophic acetogenic bacterium Aceticella autotrophica gen. nov., sp. nov.</title>
        <authorList>
            <person name="Toshchakov S.V."/>
            <person name="Elcheninov A.G."/>
            <person name="Kublanov I.V."/>
            <person name="Frolov E.N."/>
            <person name="Lebedinsky A.V."/>
        </authorList>
    </citation>
    <scope>NUCLEOTIDE SEQUENCE</scope>
    <source>
        <strain evidence="11">3443-3Ac</strain>
    </source>
</reference>
<dbReference type="GO" id="GO:0000162">
    <property type="term" value="P:L-tryptophan biosynthetic process"/>
    <property type="evidence" value="ECO:0007669"/>
    <property type="project" value="UniProtKB-UniRule"/>
</dbReference>
<dbReference type="SUPFAM" id="SSF51366">
    <property type="entry name" value="Ribulose-phoshate binding barrel"/>
    <property type="match status" value="1"/>
</dbReference>
<dbReference type="InterPro" id="IPR013798">
    <property type="entry name" value="Indole-3-glycerol_P_synth_dom"/>
</dbReference>
<dbReference type="PROSITE" id="PS00614">
    <property type="entry name" value="IGPS"/>
    <property type="match status" value="1"/>
</dbReference>
<evidence type="ECO:0000259" key="10">
    <source>
        <dbReference type="Pfam" id="PF00218"/>
    </source>
</evidence>
<dbReference type="EMBL" id="CP060096">
    <property type="protein sequence ID" value="QSZ28217.1"/>
    <property type="molecule type" value="Genomic_DNA"/>
</dbReference>
<dbReference type="NCBIfam" id="NF001377">
    <property type="entry name" value="PRK00278.2-4"/>
    <property type="match status" value="1"/>
</dbReference>
<name>A0A975AXC3_9THEO</name>
<keyword evidence="6 9" id="KW-0822">Tryptophan biosynthesis</keyword>
<feature type="domain" description="Indole-3-glycerol phosphate synthase" evidence="10">
    <location>
        <begin position="3"/>
        <end position="247"/>
    </location>
</feature>
<dbReference type="Proteomes" id="UP000671913">
    <property type="component" value="Chromosome"/>
</dbReference>